<dbReference type="OrthoDB" id="9805304at2"/>
<dbReference type="InterPro" id="IPR029069">
    <property type="entry name" value="HotDog_dom_sf"/>
</dbReference>
<dbReference type="PANTHER" id="PTHR43240:SF10">
    <property type="entry name" value="BLL4964 PROTEIN"/>
    <property type="match status" value="1"/>
</dbReference>
<dbReference type="NCBIfam" id="TIGR00369">
    <property type="entry name" value="unchar_dom_1"/>
    <property type="match status" value="1"/>
</dbReference>
<dbReference type="InterPro" id="IPR003736">
    <property type="entry name" value="PAAI_dom"/>
</dbReference>
<accession>A0A4U6R1U5</accession>
<dbReference type="PANTHER" id="PTHR43240">
    <property type="entry name" value="1,4-DIHYDROXY-2-NAPHTHOYL-COA THIOESTERASE 1"/>
    <property type="match status" value="1"/>
</dbReference>
<gene>
    <name evidence="3" type="ORF">FDP08_04070</name>
</gene>
<feature type="domain" description="Thioesterase" evidence="2">
    <location>
        <begin position="49"/>
        <end position="123"/>
    </location>
</feature>
<sequence length="142" mass="15089">MTLTAAEVEAVIRAGVPMAEDIGFTVDEAGDQGYARTRLVFSERLIRPGGTLSGPVQMALADASMYAAVMAAIGKVEMAVTSNLSINFLQRPAPADLIGEATVLRMGRRIAFCEVRLLSGEGNDQQLVAHVTGSYALPYSRD</sequence>
<dbReference type="InterPro" id="IPR006683">
    <property type="entry name" value="Thioestr_dom"/>
</dbReference>
<evidence type="ECO:0000256" key="1">
    <source>
        <dbReference type="ARBA" id="ARBA00022801"/>
    </source>
</evidence>
<keyword evidence="1" id="KW-0378">Hydrolase</keyword>
<dbReference type="CDD" id="cd03443">
    <property type="entry name" value="PaaI_thioesterase"/>
    <property type="match status" value="1"/>
</dbReference>
<organism evidence="3 4">
    <name type="scientific">Marinobacter panjinensis</name>
    <dbReference type="NCBI Taxonomy" id="2576384"/>
    <lineage>
        <taxon>Bacteria</taxon>
        <taxon>Pseudomonadati</taxon>
        <taxon>Pseudomonadota</taxon>
        <taxon>Gammaproteobacteria</taxon>
        <taxon>Pseudomonadales</taxon>
        <taxon>Marinobacteraceae</taxon>
        <taxon>Marinobacter</taxon>
    </lineage>
</organism>
<dbReference type="SUPFAM" id="SSF54637">
    <property type="entry name" value="Thioesterase/thiol ester dehydrase-isomerase"/>
    <property type="match status" value="1"/>
</dbReference>
<name>A0A4U6R1U5_9GAMM</name>
<dbReference type="Proteomes" id="UP000308488">
    <property type="component" value="Unassembled WGS sequence"/>
</dbReference>
<dbReference type="EMBL" id="SZYH01000001">
    <property type="protein sequence ID" value="TKV67321.1"/>
    <property type="molecule type" value="Genomic_DNA"/>
</dbReference>
<dbReference type="AlphaFoldDB" id="A0A4U6R1U5"/>
<protein>
    <submittedName>
        <fullName evidence="3">PaaI family thioesterase</fullName>
    </submittedName>
</protein>
<dbReference type="GO" id="GO:0061522">
    <property type="term" value="F:1,4-dihydroxy-2-naphthoyl-CoA thioesterase activity"/>
    <property type="evidence" value="ECO:0007669"/>
    <property type="project" value="TreeGrafter"/>
</dbReference>
<reference evidence="3 4" key="1">
    <citation type="submission" date="2019-05" db="EMBL/GenBank/DDBJ databases">
        <title>Marinobacter panjinensis sp. nov., a moderately halophilic bacterium isolated from sea tidal flat environment.</title>
        <authorList>
            <person name="Yang W."/>
            <person name="An M."/>
            <person name="He W."/>
            <person name="Luo X."/>
            <person name="Zhu L."/>
            <person name="Chen G."/>
            <person name="Zhang Y."/>
            <person name="Wang Y."/>
        </authorList>
    </citation>
    <scope>NUCLEOTIDE SEQUENCE [LARGE SCALE GENOMIC DNA]</scope>
    <source>
        <strain evidence="3 4">PJ-16</strain>
    </source>
</reference>
<evidence type="ECO:0000313" key="3">
    <source>
        <dbReference type="EMBL" id="TKV67321.1"/>
    </source>
</evidence>
<proteinExistence type="predicted"/>
<dbReference type="Pfam" id="PF03061">
    <property type="entry name" value="4HBT"/>
    <property type="match status" value="1"/>
</dbReference>
<dbReference type="RefSeq" id="WP_137434740.1">
    <property type="nucleotide sequence ID" value="NZ_JANRHC010000001.1"/>
</dbReference>
<keyword evidence="4" id="KW-1185">Reference proteome</keyword>
<comment type="caution">
    <text evidence="3">The sequence shown here is derived from an EMBL/GenBank/DDBJ whole genome shotgun (WGS) entry which is preliminary data.</text>
</comment>
<dbReference type="Gene3D" id="3.10.129.10">
    <property type="entry name" value="Hotdog Thioesterase"/>
    <property type="match status" value="1"/>
</dbReference>
<evidence type="ECO:0000313" key="4">
    <source>
        <dbReference type="Proteomes" id="UP000308488"/>
    </source>
</evidence>
<evidence type="ECO:0000259" key="2">
    <source>
        <dbReference type="Pfam" id="PF03061"/>
    </source>
</evidence>
<dbReference type="GO" id="GO:0005829">
    <property type="term" value="C:cytosol"/>
    <property type="evidence" value="ECO:0007669"/>
    <property type="project" value="TreeGrafter"/>
</dbReference>